<gene>
    <name evidence="2" type="ORF">SAMN05192566_2525</name>
</gene>
<sequence length="431" mass="48590">MRQDKDRVISVKYISNVLCQRAVLASLVWVLAGCDSLPFIDNSSDYKGAGRSKPLEVPPDLTAVRTSSTYNVPGSTSYSAYSQNQEAQEQNGPQPVLADMKNVRMVKAGQQRWLVVNAPPEKIWPIVRDFWLDQGFAVRVENPEIGVIETEWLEPDAIKPKEDNRGYGEKFDAWLDKLSGLADRRKFRTRLERGEKDGTTEIYMTHRTVAGAPDDGKNYVNTQLGKIDTGYRINAAENKNNAGQEFDADLDAELLRRMMVKLGLDEQKADEVMTQAAADKRADVVKEADQSVTLKLNEPFDRAWRRVGLALDRIGFVTEDKNRSEGIFYVRYADTDAEDPIKQKKSLLERLKFWGSDDDDKAPAATDAKPGDKTKFWKGTSDGDKSSKQYHIQVLENADDTTDVYVLTADNKRNTSTTANRIISLMYDQLK</sequence>
<dbReference type="AlphaFoldDB" id="A0A1G9EYB5"/>
<evidence type="ECO:0000256" key="1">
    <source>
        <dbReference type="SAM" id="MobiDB-lite"/>
    </source>
</evidence>
<organism evidence="2 3">
    <name type="scientific">Methylophilus rhizosphaerae</name>
    <dbReference type="NCBI Taxonomy" id="492660"/>
    <lineage>
        <taxon>Bacteria</taxon>
        <taxon>Pseudomonadati</taxon>
        <taxon>Pseudomonadota</taxon>
        <taxon>Betaproteobacteria</taxon>
        <taxon>Nitrosomonadales</taxon>
        <taxon>Methylophilaceae</taxon>
        <taxon>Methylophilus</taxon>
    </lineage>
</organism>
<dbReference type="Proteomes" id="UP000198629">
    <property type="component" value="Unassembled WGS sequence"/>
</dbReference>
<keyword evidence="3" id="KW-1185">Reference proteome</keyword>
<feature type="region of interest" description="Disordered" evidence="1">
    <location>
        <begin position="359"/>
        <end position="385"/>
    </location>
</feature>
<dbReference type="Gene3D" id="3.30.310.170">
    <property type="entry name" value="Outer membrane protein assembly factor BamC"/>
    <property type="match status" value="1"/>
</dbReference>
<accession>A0A1G9EYB5</accession>
<dbReference type="Pfam" id="PF06804">
    <property type="entry name" value="Lipoprotein_18"/>
    <property type="match status" value="1"/>
</dbReference>
<proteinExistence type="predicted"/>
<evidence type="ECO:0000313" key="2">
    <source>
        <dbReference type="EMBL" id="SDK81139.1"/>
    </source>
</evidence>
<dbReference type="InterPro" id="IPR010653">
    <property type="entry name" value="NlpB/DapX"/>
</dbReference>
<dbReference type="EMBL" id="FNFX01000005">
    <property type="protein sequence ID" value="SDK81139.1"/>
    <property type="molecule type" value="Genomic_DNA"/>
</dbReference>
<protein>
    <submittedName>
        <fullName evidence="2">Beta-barrel assembly machine subunit BamC</fullName>
    </submittedName>
</protein>
<dbReference type="PROSITE" id="PS51257">
    <property type="entry name" value="PROKAR_LIPOPROTEIN"/>
    <property type="match status" value="1"/>
</dbReference>
<evidence type="ECO:0000313" key="3">
    <source>
        <dbReference type="Proteomes" id="UP000198629"/>
    </source>
</evidence>
<feature type="compositionally biased region" description="Basic and acidic residues" evidence="1">
    <location>
        <begin position="369"/>
        <end position="385"/>
    </location>
</feature>
<dbReference type="STRING" id="492660.SAMN05192566_2525"/>
<dbReference type="InterPro" id="IPR042268">
    <property type="entry name" value="BamC_C"/>
</dbReference>
<name>A0A1G9EYB5_9PROT</name>
<reference evidence="3" key="1">
    <citation type="submission" date="2016-10" db="EMBL/GenBank/DDBJ databases">
        <authorList>
            <person name="Varghese N."/>
            <person name="Submissions S."/>
        </authorList>
    </citation>
    <scope>NUCLEOTIDE SEQUENCE [LARGE SCALE GENOMIC DNA]</scope>
    <source>
        <strain evidence="3">CBMB127</strain>
    </source>
</reference>